<accession>A0A7J9SP20</accession>
<keyword evidence="3" id="KW-1185">Reference proteome</keyword>
<sequence>MIDEPPTTEAIADTLGVDAETLRRCLHRAPRLTLAHLIAFVDLDDEEIDADTERELEAWLRGYAWRELVVEDSESGFLIDRGRPQHDNERLKLLRCPACGASFVPLWPDRLSDPLGRHLAADHDPADFPNRRCPSDVFYTRPPSDGGRDAEGTQTSNRLREEPNSRGPPFTGRDRLGTGVLGSSRNRFFARLRQRVCASPGSGAFTLSGATSSRRRASDTPK</sequence>
<feature type="compositionally biased region" description="Basic and acidic residues" evidence="1">
    <location>
        <begin position="122"/>
        <end position="134"/>
    </location>
</feature>
<gene>
    <name evidence="2" type="ORF">H5V44_17100</name>
</gene>
<evidence type="ECO:0000313" key="2">
    <source>
        <dbReference type="EMBL" id="MBB6647977.1"/>
    </source>
</evidence>
<dbReference type="RefSeq" id="WP_185194351.1">
    <property type="nucleotide sequence ID" value="NZ_JACKXD010000010.1"/>
</dbReference>
<organism evidence="2 3">
    <name type="scientific">Halobellus ruber</name>
    <dbReference type="NCBI Taxonomy" id="2761102"/>
    <lineage>
        <taxon>Archaea</taxon>
        <taxon>Methanobacteriati</taxon>
        <taxon>Methanobacteriota</taxon>
        <taxon>Stenosarchaea group</taxon>
        <taxon>Halobacteria</taxon>
        <taxon>Halobacteriales</taxon>
        <taxon>Haloferacaceae</taxon>
        <taxon>Halobellus</taxon>
    </lineage>
</organism>
<dbReference type="Proteomes" id="UP000546257">
    <property type="component" value="Unassembled WGS sequence"/>
</dbReference>
<protein>
    <submittedName>
        <fullName evidence="2">Uncharacterized protein</fullName>
    </submittedName>
</protein>
<feature type="region of interest" description="Disordered" evidence="1">
    <location>
        <begin position="200"/>
        <end position="222"/>
    </location>
</feature>
<comment type="caution">
    <text evidence="2">The sequence shown here is derived from an EMBL/GenBank/DDBJ whole genome shotgun (WGS) entry which is preliminary data.</text>
</comment>
<reference evidence="2 3" key="1">
    <citation type="submission" date="2020-08" db="EMBL/GenBank/DDBJ databases">
        <authorList>
            <person name="Seo M.-J."/>
        </authorList>
    </citation>
    <scope>NUCLEOTIDE SEQUENCE [LARGE SCALE GENOMIC DNA]</scope>
    <source>
        <strain evidence="2 3">MBLA0160</strain>
    </source>
</reference>
<evidence type="ECO:0000256" key="1">
    <source>
        <dbReference type="SAM" id="MobiDB-lite"/>
    </source>
</evidence>
<name>A0A7J9SP20_9EURY</name>
<feature type="region of interest" description="Disordered" evidence="1">
    <location>
        <begin position="122"/>
        <end position="179"/>
    </location>
</feature>
<dbReference type="EMBL" id="JACKXD010000010">
    <property type="protein sequence ID" value="MBB6647977.1"/>
    <property type="molecule type" value="Genomic_DNA"/>
</dbReference>
<evidence type="ECO:0000313" key="3">
    <source>
        <dbReference type="Proteomes" id="UP000546257"/>
    </source>
</evidence>
<proteinExistence type="predicted"/>
<dbReference type="AlphaFoldDB" id="A0A7J9SP20"/>